<proteinExistence type="predicted"/>
<evidence type="ECO:0000256" key="3">
    <source>
        <dbReference type="ARBA" id="ARBA00023237"/>
    </source>
</evidence>
<dbReference type="SUPFAM" id="SSF56935">
    <property type="entry name" value="Porins"/>
    <property type="match status" value="1"/>
</dbReference>
<protein>
    <recommendedName>
        <fullName evidence="7">TonB dependent receptor</fullName>
    </recommendedName>
</protein>
<comment type="subcellular location">
    <subcellularLocation>
        <location evidence="1">Cell outer membrane</location>
    </subcellularLocation>
</comment>
<dbReference type="RefSeq" id="WP_161818557.1">
    <property type="nucleotide sequence ID" value="NZ_JAACJS010000012.1"/>
</dbReference>
<comment type="caution">
    <text evidence="5">The sequence shown here is derived from an EMBL/GenBank/DDBJ whole genome shotgun (WGS) entry which is preliminary data.</text>
</comment>
<dbReference type="EMBL" id="JAACJS010000012">
    <property type="protein sequence ID" value="NCI50251.1"/>
    <property type="molecule type" value="Genomic_DNA"/>
</dbReference>
<evidence type="ECO:0000256" key="1">
    <source>
        <dbReference type="ARBA" id="ARBA00004442"/>
    </source>
</evidence>
<reference evidence="5 6" key="1">
    <citation type="submission" date="2020-01" db="EMBL/GenBank/DDBJ databases">
        <title>Genome analysis.</title>
        <authorList>
            <person name="Wu S."/>
            <person name="Wang G."/>
        </authorList>
    </citation>
    <scope>NUCLEOTIDE SEQUENCE [LARGE SCALE GENOMIC DNA]</scope>
    <source>
        <strain evidence="5 6">SYL130</strain>
    </source>
</reference>
<organism evidence="5 6">
    <name type="scientific">Sediminibacterium roseum</name>
    <dbReference type="NCBI Taxonomy" id="1978412"/>
    <lineage>
        <taxon>Bacteria</taxon>
        <taxon>Pseudomonadati</taxon>
        <taxon>Bacteroidota</taxon>
        <taxon>Chitinophagia</taxon>
        <taxon>Chitinophagales</taxon>
        <taxon>Chitinophagaceae</taxon>
        <taxon>Sediminibacterium</taxon>
    </lineage>
</organism>
<dbReference type="Proteomes" id="UP000753802">
    <property type="component" value="Unassembled WGS sequence"/>
</dbReference>
<dbReference type="InterPro" id="IPR036942">
    <property type="entry name" value="Beta-barrel_TonB_sf"/>
</dbReference>
<evidence type="ECO:0000256" key="4">
    <source>
        <dbReference type="SAM" id="MobiDB-lite"/>
    </source>
</evidence>
<name>A0ABW9ZT06_9BACT</name>
<gene>
    <name evidence="5" type="ORF">GWC95_09975</name>
</gene>
<keyword evidence="6" id="KW-1185">Reference proteome</keyword>
<accession>A0ABW9ZT06</accession>
<sequence>MNYLQKTVFIAVVAVMAVGSVQAQRKKKTTKTSAAKPAAKKEVQTAELKPSGDTSAPKVVTITSAFKPFLKDAAKVNFTAATPVIDSSKIPVTYNIPSQNLFFLYQPVAIKPLALAVDSGYTWQNDQYVKLGAGNFSTFYGEAAFSFGDGKSSVTNVRGNFLTSTGNLPAQQAAKWGIDLLTVFNTQNTHEWTAHPYYQSTTQYLYGYAPAYNYTKESLLQRFTTVGLDVGMQNKTANSFGITYHPQISVDRFFDSRQNHENNIVIKAPINKSFGKIYSFDLGLNADISTASMSLVPNPLQLKNNLYWINPAILFTTPNVKINAGIQPSWDNKAFSLLPDLSAEAKFSEINLSLEAGWMGYFQKNTFRSLANYNPYIGQLSSLRNTKINETFAGVKGTQGNHFNYQARISLLVLNNQPLFLNKYPDGKAFNVVFEPEIKALRLHGEVGYNVQEKLSFVAGGTFTQYHTLDVNAKAWGLPPVEVTGSLKWKVLKDLQVKADAFLWDGNPYMDSTLVPLKTKAVADLNLGAEFTVMPRLNLWIQMNNLLNATYQRWNQYRVLGFNVLGGVVYSFR</sequence>
<dbReference type="Gene3D" id="2.40.170.20">
    <property type="entry name" value="TonB-dependent receptor, beta-barrel domain"/>
    <property type="match status" value="1"/>
</dbReference>
<feature type="region of interest" description="Disordered" evidence="4">
    <location>
        <begin position="26"/>
        <end position="55"/>
    </location>
</feature>
<evidence type="ECO:0000256" key="2">
    <source>
        <dbReference type="ARBA" id="ARBA00023136"/>
    </source>
</evidence>
<evidence type="ECO:0000313" key="6">
    <source>
        <dbReference type="Proteomes" id="UP000753802"/>
    </source>
</evidence>
<evidence type="ECO:0008006" key="7">
    <source>
        <dbReference type="Google" id="ProtNLM"/>
    </source>
</evidence>
<evidence type="ECO:0000313" key="5">
    <source>
        <dbReference type="EMBL" id="NCI50251.1"/>
    </source>
</evidence>
<keyword evidence="2" id="KW-0472">Membrane</keyword>
<keyword evidence="3" id="KW-0998">Cell outer membrane</keyword>